<keyword evidence="1" id="KW-0808">Transferase</keyword>
<dbReference type="EMBL" id="JAEINI020000004">
    <property type="protein sequence ID" value="MCB5226709.1"/>
    <property type="molecule type" value="Genomic_DNA"/>
</dbReference>
<dbReference type="SUPFAM" id="SSF55729">
    <property type="entry name" value="Acyl-CoA N-acyltransferases (Nat)"/>
    <property type="match status" value="1"/>
</dbReference>
<sequence length="285" mass="32459">MKKISSFADNPVIGGVVKKAISSLASKDAKNISEHFSHYLQPTIANSHALREEVYRLRHQVYCEELQFEQTNSVHQEKDDFDEHAIHCFVRHLSSKQLAGTVRLIYSRQPDELLPIEKYCAHAITDKHIFPGRFAREEICEISRLAVPAAFRKRAVDNFAGAATGAIDHTTFSATELRCFPYIAICLYMSAAAMSYKTKRYYGFVMMEPRLAKSLSYVGIKFHQLGDAVEYHGLRAAYFIDSRELRKTLSGGYQSLLKSVEHELFGELSEEMLLEPNERLLGWSL</sequence>
<dbReference type="RefSeq" id="WP_226750804.1">
    <property type="nucleotide sequence ID" value="NZ_JAEINI020000004.1"/>
</dbReference>
<evidence type="ECO:0000313" key="1">
    <source>
        <dbReference type="EMBL" id="MCB5226709.1"/>
    </source>
</evidence>
<dbReference type="GO" id="GO:0016746">
    <property type="term" value="F:acyltransferase activity"/>
    <property type="evidence" value="ECO:0007669"/>
    <property type="project" value="UniProtKB-KW"/>
</dbReference>
<accession>A0ABS8C2Z9</accession>
<gene>
    <name evidence="1" type="ORF">JAO78_007740</name>
</gene>
<keyword evidence="1" id="KW-0012">Acyltransferase</keyword>
<organism evidence="1 2">
    <name type="scientific">Alishewanella maricola</name>
    <dbReference type="NCBI Taxonomy" id="2795740"/>
    <lineage>
        <taxon>Bacteria</taxon>
        <taxon>Pseudomonadati</taxon>
        <taxon>Pseudomonadota</taxon>
        <taxon>Gammaproteobacteria</taxon>
        <taxon>Alteromonadales</taxon>
        <taxon>Alteromonadaceae</taxon>
        <taxon>Alishewanella</taxon>
    </lineage>
</organism>
<keyword evidence="2" id="KW-1185">Reference proteome</keyword>
<dbReference type="Proteomes" id="UP000633814">
    <property type="component" value="Unassembled WGS sequence"/>
</dbReference>
<dbReference type="InterPro" id="IPR016181">
    <property type="entry name" value="Acyl_CoA_acyltransferase"/>
</dbReference>
<name>A0ABS8C2Z9_9ALTE</name>
<evidence type="ECO:0000313" key="2">
    <source>
        <dbReference type="Proteomes" id="UP000633814"/>
    </source>
</evidence>
<dbReference type="InterPro" id="IPR022484">
    <property type="entry name" value="PEP-CTERM/exosrtase_acylTfrase"/>
</dbReference>
<dbReference type="NCBIfam" id="TIGR03694">
    <property type="entry name" value="exosort_acyl"/>
    <property type="match status" value="1"/>
</dbReference>
<comment type="caution">
    <text evidence="1">The sequence shown here is derived from an EMBL/GenBank/DDBJ whole genome shotgun (WGS) entry which is preliminary data.</text>
</comment>
<protein>
    <submittedName>
        <fullName evidence="1">PEP-CTERM/exosortase system-associated acyltransferase</fullName>
    </submittedName>
</protein>
<dbReference type="Gene3D" id="3.40.630.30">
    <property type="match status" value="1"/>
</dbReference>
<reference evidence="1 2" key="1">
    <citation type="submission" date="2021-10" db="EMBL/GenBank/DDBJ databases">
        <title>Alishewanella koreense sp. nov. isolated from seawater of southwestern coast in South Korea and the proposal for the reclassification of Rheinheimera perlucida and Rheinheimera tuosuensis as Arsukibacterium perlucida and Arsukibacterium tuosuensis.</title>
        <authorList>
            <person name="Kim K.H."/>
            <person name="Ruan W."/>
            <person name="Kim K.R."/>
            <person name="Baek J.H."/>
            <person name="Jeon C.O."/>
        </authorList>
    </citation>
    <scope>NUCLEOTIDE SEQUENCE [LARGE SCALE GENOMIC DNA]</scope>
    <source>
        <strain evidence="1 2">16-MA</strain>
    </source>
</reference>
<proteinExistence type="predicted"/>
<dbReference type="Pfam" id="PF13444">
    <property type="entry name" value="Acetyltransf_5"/>
    <property type="match status" value="1"/>
</dbReference>